<accession>A0A6L6XR85</accession>
<comment type="similarity">
    <text evidence="1">Belongs to the short-chain dehydrogenases/reductases (SDR) family.</text>
</comment>
<sequence>MVSKRLVRPQAPGGSVQGLAGKVALVTGASRGIGLGIAQRLVDEGAKVCLTARKPEALEEAVATLGGPDHAIAVAGKADDPEHRTDAVRRTIDAFGSLDLLVNNAGINPVLSMLVDIDLGAARKIVEVNALGALAWVQEAHRAWMGEHGGAVVNISSVSGVKPAPGIAMYGASKAMLISLTESLAVELGPTVRVNAVAPAIVKTQFAGPLFEGREQEVADSYPLKRLGVVEDVAGAVAYLLSDDASWVTGQTITLDGGVTLAGGH</sequence>
<protein>
    <submittedName>
        <fullName evidence="4">Glucose 1-dehydrogenase</fullName>
        <ecNumber evidence="4">1.1.1.47</ecNumber>
    </submittedName>
</protein>
<name>A0A6L6XR85_9ACTN</name>
<dbReference type="EMBL" id="WSEK01000004">
    <property type="protein sequence ID" value="MVQ49157.1"/>
    <property type="molecule type" value="Genomic_DNA"/>
</dbReference>
<organism evidence="4 5">
    <name type="scientific">Nocardioides agri</name>
    <dbReference type="NCBI Taxonomy" id="2682843"/>
    <lineage>
        <taxon>Bacteria</taxon>
        <taxon>Bacillati</taxon>
        <taxon>Actinomycetota</taxon>
        <taxon>Actinomycetes</taxon>
        <taxon>Propionibacteriales</taxon>
        <taxon>Nocardioidaceae</taxon>
        <taxon>Nocardioides</taxon>
    </lineage>
</organism>
<reference evidence="4 5" key="1">
    <citation type="submission" date="2019-12" db="EMBL/GenBank/DDBJ databases">
        <authorList>
            <person name="Huq M.A."/>
        </authorList>
    </citation>
    <scope>NUCLEOTIDE SEQUENCE [LARGE SCALE GENOMIC DNA]</scope>
    <source>
        <strain evidence="4 5">MAH-18</strain>
    </source>
</reference>
<keyword evidence="5" id="KW-1185">Reference proteome</keyword>
<dbReference type="AlphaFoldDB" id="A0A6L6XR85"/>
<dbReference type="InterPro" id="IPR036291">
    <property type="entry name" value="NAD(P)-bd_dom_sf"/>
</dbReference>
<dbReference type="PANTHER" id="PTHR43943">
    <property type="entry name" value="DEHYDROGENASE/REDUCTASE (SDR FAMILY) MEMBER 4"/>
    <property type="match status" value="1"/>
</dbReference>
<dbReference type="Gene3D" id="3.40.50.720">
    <property type="entry name" value="NAD(P)-binding Rossmann-like Domain"/>
    <property type="match status" value="1"/>
</dbReference>
<dbReference type="PRINTS" id="PR00081">
    <property type="entry name" value="GDHRDH"/>
</dbReference>
<evidence type="ECO:0000256" key="2">
    <source>
        <dbReference type="ARBA" id="ARBA00023002"/>
    </source>
</evidence>
<dbReference type="NCBIfam" id="NF005559">
    <property type="entry name" value="PRK07231.1"/>
    <property type="match status" value="1"/>
</dbReference>
<dbReference type="GO" id="GO:0047936">
    <property type="term" value="F:glucose 1-dehydrogenase [NAD(P)+] activity"/>
    <property type="evidence" value="ECO:0007669"/>
    <property type="project" value="UniProtKB-EC"/>
</dbReference>
<gene>
    <name evidence="4" type="ORF">GON03_08185</name>
</gene>
<proteinExistence type="inferred from homology"/>
<dbReference type="PRINTS" id="PR00080">
    <property type="entry name" value="SDRFAMILY"/>
</dbReference>
<evidence type="ECO:0000313" key="5">
    <source>
        <dbReference type="Proteomes" id="UP000473525"/>
    </source>
</evidence>
<evidence type="ECO:0000313" key="4">
    <source>
        <dbReference type="EMBL" id="MVQ49157.1"/>
    </source>
</evidence>
<dbReference type="Pfam" id="PF13561">
    <property type="entry name" value="adh_short_C2"/>
    <property type="match status" value="1"/>
</dbReference>
<dbReference type="InterPro" id="IPR057326">
    <property type="entry name" value="KR_dom"/>
</dbReference>
<feature type="domain" description="Ketoreductase" evidence="3">
    <location>
        <begin position="22"/>
        <end position="200"/>
    </location>
</feature>
<evidence type="ECO:0000259" key="3">
    <source>
        <dbReference type="SMART" id="SM00822"/>
    </source>
</evidence>
<comment type="caution">
    <text evidence="4">The sequence shown here is derived from an EMBL/GenBank/DDBJ whole genome shotgun (WGS) entry which is preliminary data.</text>
</comment>
<evidence type="ECO:0000256" key="1">
    <source>
        <dbReference type="ARBA" id="ARBA00006484"/>
    </source>
</evidence>
<dbReference type="FunFam" id="3.40.50.720:FF:000084">
    <property type="entry name" value="Short-chain dehydrogenase reductase"/>
    <property type="match status" value="1"/>
</dbReference>
<dbReference type="CDD" id="cd05233">
    <property type="entry name" value="SDR_c"/>
    <property type="match status" value="1"/>
</dbReference>
<dbReference type="SMART" id="SM00822">
    <property type="entry name" value="PKS_KR"/>
    <property type="match status" value="1"/>
</dbReference>
<dbReference type="EC" id="1.1.1.47" evidence="4"/>
<keyword evidence="2 4" id="KW-0560">Oxidoreductase</keyword>
<dbReference type="Proteomes" id="UP000473525">
    <property type="component" value="Unassembled WGS sequence"/>
</dbReference>
<dbReference type="SUPFAM" id="SSF51735">
    <property type="entry name" value="NAD(P)-binding Rossmann-fold domains"/>
    <property type="match status" value="1"/>
</dbReference>
<dbReference type="InterPro" id="IPR002347">
    <property type="entry name" value="SDR_fam"/>
</dbReference>
<dbReference type="PANTHER" id="PTHR43943:SF2">
    <property type="entry name" value="DEHYDROGENASE_REDUCTASE 4"/>
    <property type="match status" value="1"/>
</dbReference>